<accession>A0ACC0KX67</accession>
<gene>
    <name evidence="1" type="ORF">MSG28_009203</name>
</gene>
<dbReference type="EMBL" id="CM046115">
    <property type="protein sequence ID" value="KAI8440905.1"/>
    <property type="molecule type" value="Genomic_DNA"/>
</dbReference>
<organism evidence="1 2">
    <name type="scientific">Choristoneura fumiferana</name>
    <name type="common">Spruce budworm moth</name>
    <name type="synonym">Archips fumiferana</name>
    <dbReference type="NCBI Taxonomy" id="7141"/>
    <lineage>
        <taxon>Eukaryota</taxon>
        <taxon>Metazoa</taxon>
        <taxon>Ecdysozoa</taxon>
        <taxon>Arthropoda</taxon>
        <taxon>Hexapoda</taxon>
        <taxon>Insecta</taxon>
        <taxon>Pterygota</taxon>
        <taxon>Neoptera</taxon>
        <taxon>Endopterygota</taxon>
        <taxon>Lepidoptera</taxon>
        <taxon>Glossata</taxon>
        <taxon>Ditrysia</taxon>
        <taxon>Tortricoidea</taxon>
        <taxon>Tortricidae</taxon>
        <taxon>Tortricinae</taxon>
        <taxon>Choristoneura</taxon>
    </lineage>
</organism>
<protein>
    <submittedName>
        <fullName evidence="1">Uncharacterized protein</fullName>
    </submittedName>
</protein>
<comment type="caution">
    <text evidence="1">The sequence shown here is derived from an EMBL/GenBank/DDBJ whole genome shotgun (WGS) entry which is preliminary data.</text>
</comment>
<evidence type="ECO:0000313" key="2">
    <source>
        <dbReference type="Proteomes" id="UP001064048"/>
    </source>
</evidence>
<sequence>MSAPRAARLTICPPRARGAAHPGAAEIKVKVAAPKKETKLKVAPNAGKGDSKPAAGSAQPKPVKRPAADVISGKDINYGAAGRPDSWRNCNSELWGPSVVGSITLDETTEGVDYCNREKIRTRMVCYIHQHVHECFVAIKILVTVWYSGNPFSQTFTPEVATPRPAGSPVPGPSKKPRRLIADSRLSNSGSELEDSSSSDQEEMNQSYAVDMRDVICELREVAVLEEEGEVEAISCVSTIATIVGEMETIENVEGRVDGATGEDNAAGDFDASFSWSDDFSTFSGQEEQYTRDPGPRIPTENILDIFNAIWDLTIISLIVEQTNLYAWQTIAKMSELGALPKYLDLWVDTTVEEIRRLFSIMIYMSLNHRARLSEYWSTGTLGMPDFRKLMSKNRFQLLMRFLHFSDNDDVLTGLSGYQKKITKIAPILNHMNKKFAEICIPQRELSLDESLLLWKGRLSWEQFIRSKAARYGLKLFDLCEAATGYLIRTIIYAGKDSSFVEGALHGFDNKSAKVVLELMDGFLDVGHLVVMDNWYNQLALTRYLKKRQTDVLGTINKNRQQIPLAIKNLDEKRMQRGQQVACHCGDIAVIAWKDVKLVTVISTYHSNEQVVGRRSGQELIKPVAIDTYNKTMGGVDLKDMKLSNFPIERKRGRKWYMKVFVHFLNTSILNSYIIYCKNPSLTVKSHRDFRYSLADLLIRISQPVFVFRPNKDTTDVRLDRQPDHFPTHTANVVGKAIKHQRLRCRRCVATGKRTLVMSMCQKCKVALCLGKCWIDYHTKDKLV</sequence>
<reference evidence="1 2" key="1">
    <citation type="journal article" date="2022" name="Genome Biol. Evol.">
        <title>The Spruce Budworm Genome: Reconstructing the Evolutionary History of Antifreeze Proteins.</title>
        <authorList>
            <person name="Beliveau C."/>
            <person name="Gagne P."/>
            <person name="Picq S."/>
            <person name="Vernygora O."/>
            <person name="Keeling C.I."/>
            <person name="Pinkney K."/>
            <person name="Doucet D."/>
            <person name="Wen F."/>
            <person name="Johnston J.S."/>
            <person name="Maaroufi H."/>
            <person name="Boyle B."/>
            <person name="Laroche J."/>
            <person name="Dewar K."/>
            <person name="Juretic N."/>
            <person name="Blackburn G."/>
            <person name="Nisole A."/>
            <person name="Brunet B."/>
            <person name="Brandao M."/>
            <person name="Lumley L."/>
            <person name="Duan J."/>
            <person name="Quan G."/>
            <person name="Lucarotti C.J."/>
            <person name="Roe A.D."/>
            <person name="Sperling F.A.H."/>
            <person name="Levesque R.C."/>
            <person name="Cusson M."/>
        </authorList>
    </citation>
    <scope>NUCLEOTIDE SEQUENCE [LARGE SCALE GENOMIC DNA]</scope>
    <source>
        <strain evidence="1">Glfc:IPQL:Cfum</strain>
    </source>
</reference>
<name>A0ACC0KX67_CHOFU</name>
<evidence type="ECO:0000313" key="1">
    <source>
        <dbReference type="EMBL" id="KAI8440905.1"/>
    </source>
</evidence>
<keyword evidence="2" id="KW-1185">Reference proteome</keyword>
<proteinExistence type="predicted"/>
<dbReference type="Proteomes" id="UP001064048">
    <property type="component" value="Chromosome 15"/>
</dbReference>